<dbReference type="AlphaFoldDB" id="A0A3B0AW47"/>
<gene>
    <name evidence="1" type="ORF">D7231_28015</name>
</gene>
<accession>A0A3B0AW47</accession>
<comment type="caution">
    <text evidence="1">The sequence shown here is derived from an EMBL/GenBank/DDBJ whole genome shotgun (WGS) entry which is preliminary data.</text>
</comment>
<name>A0A3B0AW47_9ACTN</name>
<protein>
    <submittedName>
        <fullName evidence="1">Toxin Doc</fullName>
    </submittedName>
</protein>
<proteinExistence type="predicted"/>
<evidence type="ECO:0000313" key="1">
    <source>
        <dbReference type="EMBL" id="RKN64484.1"/>
    </source>
</evidence>
<keyword evidence="2" id="KW-1185">Reference proteome</keyword>
<reference evidence="1 2" key="1">
    <citation type="journal article" date="2015" name="Antonie Van Leeuwenhoek">
        <title>Streptomyces klenkii sp. nov., isolated from deep marine sediment.</title>
        <authorList>
            <person name="Veyisoglu A."/>
            <person name="Sahin N."/>
        </authorList>
    </citation>
    <scope>NUCLEOTIDE SEQUENCE [LARGE SCALE GENOMIC DNA]</scope>
    <source>
        <strain evidence="1 2">KCTC 29202</strain>
    </source>
</reference>
<dbReference type="EMBL" id="RBAM01000014">
    <property type="protein sequence ID" value="RKN64484.1"/>
    <property type="molecule type" value="Genomic_DNA"/>
</dbReference>
<dbReference type="Proteomes" id="UP000270343">
    <property type="component" value="Unassembled WGS sequence"/>
</dbReference>
<sequence length="124" mass="14000">MMPLLIDLPWLLGVQEQKLYEEPAVHDYTALAAAVSRHAFDVAKFDHEPDAAWRAAALMHTLVRLQPLPVRSSLYACMVVVAYMAAAGEGIDPPYGSIVDLARDIKEYRVDVYECADRIRTWRI</sequence>
<organism evidence="1 2">
    <name type="scientific">Streptomyces klenkii</name>
    <dbReference type="NCBI Taxonomy" id="1420899"/>
    <lineage>
        <taxon>Bacteria</taxon>
        <taxon>Bacillati</taxon>
        <taxon>Actinomycetota</taxon>
        <taxon>Actinomycetes</taxon>
        <taxon>Kitasatosporales</taxon>
        <taxon>Streptomycetaceae</taxon>
        <taxon>Streptomyces</taxon>
    </lineage>
</organism>
<evidence type="ECO:0000313" key="2">
    <source>
        <dbReference type="Proteomes" id="UP000270343"/>
    </source>
</evidence>
<dbReference type="OrthoDB" id="3870539at2"/>